<dbReference type="Proteomes" id="UP000578091">
    <property type="component" value="Unassembled WGS sequence"/>
</dbReference>
<dbReference type="CDD" id="cd02440">
    <property type="entry name" value="AdoMet_MTases"/>
    <property type="match status" value="1"/>
</dbReference>
<evidence type="ECO:0000259" key="1">
    <source>
        <dbReference type="Pfam" id="PF13649"/>
    </source>
</evidence>
<dbReference type="EMBL" id="JACCKA010000024">
    <property type="protein sequence ID" value="NZA25315.1"/>
    <property type="molecule type" value="Genomic_DNA"/>
</dbReference>
<dbReference type="InterPro" id="IPR041698">
    <property type="entry name" value="Methyltransf_25"/>
</dbReference>
<sequence>MSHGEQDIAARQAAYYGSLYEQHGPGVDAVASGNQVYKNLRYEKLASMFGQDHAFSVHDVGCGVGHFYEFLGKHYPERKIDYSGTEITPAFVEHCKSVYPDKDFQLRDLSAAPFPEKYDYLVFGGTFYHLAGSDSAEFWEFVKRMLTHGFMSARKGIAVNFVTGYVGYRLPDLFYGDVGEVTRFISSDLSRFFTVDHASPLFEHTICVYRDTHIRQRYADPAFGKYFKPPG</sequence>
<reference evidence="2 3" key="1">
    <citation type="submission" date="2020-07" db="EMBL/GenBank/DDBJ databases">
        <title>Luteimonas sp. SJ-92.</title>
        <authorList>
            <person name="Huang X.-X."/>
            <person name="Xu L."/>
            <person name="Sun J.-Q."/>
        </authorList>
    </citation>
    <scope>NUCLEOTIDE SEQUENCE [LARGE SCALE GENOMIC DNA]</scope>
    <source>
        <strain evidence="2 3">SJ-92</strain>
    </source>
</reference>
<keyword evidence="3" id="KW-1185">Reference proteome</keyword>
<protein>
    <submittedName>
        <fullName evidence="2">Class I SAM-dependent methyltransferase</fullName>
    </submittedName>
</protein>
<dbReference type="RefSeq" id="WP_180677121.1">
    <property type="nucleotide sequence ID" value="NZ_JACCKA010000024.1"/>
</dbReference>
<feature type="domain" description="Methyltransferase" evidence="1">
    <location>
        <begin position="57"/>
        <end position="149"/>
    </location>
</feature>
<dbReference type="InterPro" id="IPR029063">
    <property type="entry name" value="SAM-dependent_MTases_sf"/>
</dbReference>
<gene>
    <name evidence="2" type="ORF">H0E84_02880</name>
</gene>
<dbReference type="SUPFAM" id="SSF53335">
    <property type="entry name" value="S-adenosyl-L-methionine-dependent methyltransferases"/>
    <property type="match status" value="1"/>
</dbReference>
<dbReference type="Gene3D" id="3.40.50.150">
    <property type="entry name" value="Vaccinia Virus protein VP39"/>
    <property type="match status" value="1"/>
</dbReference>
<evidence type="ECO:0000313" key="3">
    <source>
        <dbReference type="Proteomes" id="UP000578091"/>
    </source>
</evidence>
<keyword evidence="2" id="KW-0489">Methyltransferase</keyword>
<dbReference type="GO" id="GO:0032259">
    <property type="term" value="P:methylation"/>
    <property type="evidence" value="ECO:0007669"/>
    <property type="project" value="UniProtKB-KW"/>
</dbReference>
<keyword evidence="2" id="KW-0808">Transferase</keyword>
<accession>A0A853J8X7</accession>
<dbReference type="Pfam" id="PF13649">
    <property type="entry name" value="Methyltransf_25"/>
    <property type="match status" value="1"/>
</dbReference>
<dbReference type="GO" id="GO:0008168">
    <property type="term" value="F:methyltransferase activity"/>
    <property type="evidence" value="ECO:0007669"/>
    <property type="project" value="UniProtKB-KW"/>
</dbReference>
<organism evidence="2 3">
    <name type="scientific">Luteimonas salinisoli</name>
    <dbReference type="NCBI Taxonomy" id="2752307"/>
    <lineage>
        <taxon>Bacteria</taxon>
        <taxon>Pseudomonadati</taxon>
        <taxon>Pseudomonadota</taxon>
        <taxon>Gammaproteobacteria</taxon>
        <taxon>Lysobacterales</taxon>
        <taxon>Lysobacteraceae</taxon>
        <taxon>Luteimonas</taxon>
    </lineage>
</organism>
<evidence type="ECO:0000313" key="2">
    <source>
        <dbReference type="EMBL" id="NZA25315.1"/>
    </source>
</evidence>
<dbReference type="AlphaFoldDB" id="A0A853J8X7"/>
<comment type="caution">
    <text evidence="2">The sequence shown here is derived from an EMBL/GenBank/DDBJ whole genome shotgun (WGS) entry which is preliminary data.</text>
</comment>
<name>A0A853J8X7_9GAMM</name>
<proteinExistence type="predicted"/>